<dbReference type="CDD" id="cd02955">
    <property type="entry name" value="SSP411"/>
    <property type="match status" value="1"/>
</dbReference>
<feature type="region of interest" description="Disordered" evidence="1">
    <location>
        <begin position="176"/>
        <end position="221"/>
    </location>
</feature>
<protein>
    <recommendedName>
        <fullName evidence="2">Spermatogenesis-associated protein 20-like TRX domain-containing protein</fullName>
    </recommendedName>
</protein>
<feature type="region of interest" description="Disordered" evidence="1">
    <location>
        <begin position="1"/>
        <end position="23"/>
    </location>
</feature>
<evidence type="ECO:0000313" key="3">
    <source>
        <dbReference type="EMBL" id="SDX88366.1"/>
    </source>
</evidence>
<evidence type="ECO:0000256" key="1">
    <source>
        <dbReference type="SAM" id="MobiDB-lite"/>
    </source>
</evidence>
<organism evidence="3 4">
    <name type="scientific">Halobellus clavatus</name>
    <dbReference type="NCBI Taxonomy" id="660517"/>
    <lineage>
        <taxon>Archaea</taxon>
        <taxon>Methanobacteriati</taxon>
        <taxon>Methanobacteriota</taxon>
        <taxon>Stenosarchaea group</taxon>
        <taxon>Halobacteria</taxon>
        <taxon>Halobacteriales</taxon>
        <taxon>Haloferacaceae</taxon>
        <taxon>Halobellus</taxon>
    </lineage>
</organism>
<dbReference type="EMBL" id="FNPB01000003">
    <property type="protein sequence ID" value="SDX88366.1"/>
    <property type="molecule type" value="Genomic_DNA"/>
</dbReference>
<feature type="compositionally biased region" description="Basic and acidic residues" evidence="1">
    <location>
        <begin position="1"/>
        <end position="10"/>
    </location>
</feature>
<dbReference type="InterPro" id="IPR008928">
    <property type="entry name" value="6-hairpin_glycosidase_sf"/>
</dbReference>
<keyword evidence="4" id="KW-1185">Reference proteome</keyword>
<gene>
    <name evidence="3" type="ORF">SAMN04487946_103291</name>
</gene>
<dbReference type="PIRSF" id="PIRSF006402">
    <property type="entry name" value="UCP006402_thioredoxin"/>
    <property type="match status" value="1"/>
</dbReference>
<dbReference type="InterPro" id="IPR036249">
    <property type="entry name" value="Thioredoxin-like_sf"/>
</dbReference>
<evidence type="ECO:0000259" key="2">
    <source>
        <dbReference type="Pfam" id="PF03190"/>
    </source>
</evidence>
<dbReference type="InterPro" id="IPR024705">
    <property type="entry name" value="Ssp411"/>
</dbReference>
<dbReference type="RefSeq" id="WP_089766540.1">
    <property type="nucleotide sequence ID" value="NZ_FNPB01000003.1"/>
</dbReference>
<dbReference type="Gene3D" id="3.40.30.10">
    <property type="entry name" value="Glutaredoxin"/>
    <property type="match status" value="1"/>
</dbReference>
<accession>A0A1H3FBJ9</accession>
<name>A0A1H3FBJ9_9EURY</name>
<proteinExistence type="predicted"/>
<dbReference type="PANTHER" id="PTHR42899">
    <property type="entry name" value="SPERMATOGENESIS-ASSOCIATED PROTEIN 20"/>
    <property type="match status" value="1"/>
</dbReference>
<dbReference type="Gene3D" id="1.50.10.10">
    <property type="match status" value="2"/>
</dbReference>
<feature type="domain" description="Spermatogenesis-associated protein 20-like TRX" evidence="2">
    <location>
        <begin position="8"/>
        <end position="171"/>
    </location>
</feature>
<dbReference type="PANTHER" id="PTHR42899:SF1">
    <property type="entry name" value="SPERMATOGENESIS-ASSOCIATED PROTEIN 20"/>
    <property type="match status" value="1"/>
</dbReference>
<dbReference type="Pfam" id="PF03190">
    <property type="entry name" value="Thioredox_DsbH"/>
    <property type="match status" value="1"/>
</dbReference>
<dbReference type="Proteomes" id="UP000199170">
    <property type="component" value="Unassembled WGS sequence"/>
</dbReference>
<dbReference type="InterPro" id="IPR004879">
    <property type="entry name" value="Ssp411-like_TRX"/>
</dbReference>
<dbReference type="InterPro" id="IPR012341">
    <property type="entry name" value="6hp_glycosidase-like_sf"/>
</dbReference>
<dbReference type="SUPFAM" id="SSF48208">
    <property type="entry name" value="Six-hairpin glycosidases"/>
    <property type="match status" value="1"/>
</dbReference>
<reference evidence="4" key="1">
    <citation type="submission" date="2016-10" db="EMBL/GenBank/DDBJ databases">
        <authorList>
            <person name="Varghese N."/>
            <person name="Submissions S."/>
        </authorList>
    </citation>
    <scope>NUCLEOTIDE SEQUENCE [LARGE SCALE GENOMIC DNA]</scope>
    <source>
        <strain evidence="4">CGMCC 1.10118</strain>
    </source>
</reference>
<dbReference type="OrthoDB" id="28016at2157"/>
<dbReference type="AlphaFoldDB" id="A0A1H3FBJ9"/>
<dbReference type="GO" id="GO:0005975">
    <property type="term" value="P:carbohydrate metabolic process"/>
    <property type="evidence" value="ECO:0007669"/>
    <property type="project" value="InterPro"/>
</dbReference>
<evidence type="ECO:0000313" key="4">
    <source>
        <dbReference type="Proteomes" id="UP000199170"/>
    </source>
</evidence>
<dbReference type="SUPFAM" id="SSF52833">
    <property type="entry name" value="Thioredoxin-like"/>
    <property type="match status" value="1"/>
</dbReference>
<sequence>MNDPLSRNRLDEEESPYLRQHADNPVNWQPWDDAALQAAEATDRPIFLSVGYSACHWCHVMAEESFEDEAVAEVLNESFVPIKVDREERPDLDRIYQTICQRVTGGGGWPLSVWLTPAGEPFYVGTYFPKREDPQRGNVPGFLDICESFATAWETDRGEIQNRASQWTDAIRDQLETTPDATPAGTEGSRSADGETPEVGAEAGQQSGPDADTAGEDGLGSEVLGSLAKSALRATDREYGGFGSGGPKFPQPGRIDALLRSYAASDTDDARTAATRTLDAMAAGGMYDHVGGGFHRYATDREWTVPHFEKMLYDNAELPRVYLSAYQLTGRERYATIVRETFGFLRREFRHEDGGFFSTLDARSEGEEGAFYVWTPEGVTAAIDDERTAEIALDRFGVTESGNFEGDTVLTIDTSIPDLADAYDCSESDVANRLADAREALFESRAERVRPARDEKILASWNGLAIGSLARGGLVLGDDEYTDLAADALSFVREHLWDASEQRLARRYKDGDVQGDGYLDDYAFLARGAFELYQVTGDVAHLAFAVELAEVMVSEFYDAEAGTLYLTPADGESLVARPQELMDQSTPSSAGVAASVLLHLDSFVPDSDFGRVAGSVLDTHADTIRGRPLEHVSLGLAAASRARGGTEVVLATGGLTSTDGRTSGLPESVRSSLASTYLPDAVVAPRPGADDDLDAWLTTLGLEEAPPIWRGRTERDGEPTIYLCEGRVCSPPTHSLSEALAWFSADTDDE</sequence>
<dbReference type="STRING" id="660517.SAMN04487946_103291"/>